<feature type="region of interest" description="Disordered" evidence="5">
    <location>
        <begin position="122"/>
        <end position="143"/>
    </location>
</feature>
<dbReference type="PANTHER" id="PTHR33823">
    <property type="entry name" value="RNA POLYMERASE-BINDING TRANSCRIPTION FACTOR DKSA-RELATED"/>
    <property type="match status" value="1"/>
</dbReference>
<dbReference type="NCBIfam" id="TIGR02890">
    <property type="entry name" value="bacill_yteA"/>
    <property type="match status" value="1"/>
</dbReference>
<dbReference type="InterPro" id="IPR014240">
    <property type="entry name" value="YteA"/>
</dbReference>
<dbReference type="PANTHER" id="PTHR33823:SF4">
    <property type="entry name" value="GENERAL STRESS PROTEIN 16O"/>
    <property type="match status" value="1"/>
</dbReference>
<proteinExistence type="predicted"/>
<organism evidence="7 8">
    <name type="scientific">Clostridium ljungdahlii</name>
    <dbReference type="NCBI Taxonomy" id="1538"/>
    <lineage>
        <taxon>Bacteria</taxon>
        <taxon>Bacillati</taxon>
        <taxon>Bacillota</taxon>
        <taxon>Clostridia</taxon>
        <taxon>Eubacteriales</taxon>
        <taxon>Clostridiaceae</taxon>
        <taxon>Clostridium</taxon>
    </lineage>
</organism>
<dbReference type="PROSITE" id="PS51128">
    <property type="entry name" value="ZF_DKSA_2"/>
    <property type="match status" value="1"/>
</dbReference>
<name>A0A162L9A3_9CLOT</name>
<protein>
    <submittedName>
        <fullName evidence="7">General stress protein 16O</fullName>
    </submittedName>
</protein>
<evidence type="ECO:0000256" key="1">
    <source>
        <dbReference type="ARBA" id="ARBA00022723"/>
    </source>
</evidence>
<feature type="domain" description="Zinc finger DksA/TraR C4-type" evidence="6">
    <location>
        <begin position="87"/>
        <end position="118"/>
    </location>
</feature>
<evidence type="ECO:0000256" key="4">
    <source>
        <dbReference type="PROSITE-ProRule" id="PRU00510"/>
    </source>
</evidence>
<gene>
    <name evidence="7" type="primary">yocK</name>
    <name evidence="7" type="ORF">WY13_01360</name>
</gene>
<dbReference type="Pfam" id="PF01258">
    <property type="entry name" value="zf-dskA_traR"/>
    <property type="match status" value="1"/>
</dbReference>
<dbReference type="PATRIC" id="fig|1538.10.peg.266"/>
<evidence type="ECO:0000313" key="8">
    <source>
        <dbReference type="Proteomes" id="UP000077407"/>
    </source>
</evidence>
<sequence length="201" mass="23463">MDEKLLQHFKNKLKSERDAASDLLEQMEKNETIKSNAELSRELSFYDNHPADSASNIFDKERGLAFQKNEQIVIEKVDNALKKIEEGTYGICEVCGKEIDINRLEFLPYAECCIGCQQSMDNSKPDEMNNRPPEEDVLKDTWNRGYHGDDDQVGFDMEDSYQSVNKFNRRKNIVEEYVDEDETYVDPIERISNQEYKNQLP</sequence>
<keyword evidence="2" id="KW-0863">Zinc-finger</keyword>
<dbReference type="InterPro" id="IPR000962">
    <property type="entry name" value="Znf_DskA_TraR"/>
</dbReference>
<evidence type="ECO:0000256" key="3">
    <source>
        <dbReference type="ARBA" id="ARBA00022833"/>
    </source>
</evidence>
<comment type="caution">
    <text evidence="7">The sequence shown here is derived from an EMBL/GenBank/DDBJ whole genome shotgun (WGS) entry which is preliminary data.</text>
</comment>
<dbReference type="InterPro" id="IPR020458">
    <property type="entry name" value="Znf_DskA_TraR_CS"/>
</dbReference>
<dbReference type="Proteomes" id="UP000077407">
    <property type="component" value="Unassembled WGS sequence"/>
</dbReference>
<dbReference type="Gene3D" id="1.20.120.910">
    <property type="entry name" value="DksA, coiled-coil domain"/>
    <property type="match status" value="1"/>
</dbReference>
<feature type="zinc finger region" description="dksA C4-type" evidence="4">
    <location>
        <begin position="92"/>
        <end position="116"/>
    </location>
</feature>
<dbReference type="AlphaFoldDB" id="A0A162L9A3"/>
<dbReference type="InterPro" id="IPR037187">
    <property type="entry name" value="DnaK_N"/>
</dbReference>
<dbReference type="EMBL" id="LITT01000011">
    <property type="protein sequence ID" value="OAA90456.1"/>
    <property type="molecule type" value="Genomic_DNA"/>
</dbReference>
<accession>A0A162L9A3</accession>
<evidence type="ECO:0000256" key="5">
    <source>
        <dbReference type="SAM" id="MobiDB-lite"/>
    </source>
</evidence>
<evidence type="ECO:0000313" key="7">
    <source>
        <dbReference type="EMBL" id="OAA90456.1"/>
    </source>
</evidence>
<evidence type="ECO:0000256" key="2">
    <source>
        <dbReference type="ARBA" id="ARBA00022771"/>
    </source>
</evidence>
<dbReference type="PROSITE" id="PS01102">
    <property type="entry name" value="ZF_DKSA_1"/>
    <property type="match status" value="1"/>
</dbReference>
<evidence type="ECO:0000259" key="6">
    <source>
        <dbReference type="Pfam" id="PF01258"/>
    </source>
</evidence>
<dbReference type="SUPFAM" id="SSF109635">
    <property type="entry name" value="DnaK suppressor protein DksA, alpha-hairpin domain"/>
    <property type="match status" value="1"/>
</dbReference>
<keyword evidence="3" id="KW-0862">Zinc</keyword>
<feature type="compositionally biased region" description="Basic and acidic residues" evidence="5">
    <location>
        <begin position="123"/>
        <end position="143"/>
    </location>
</feature>
<dbReference type="GO" id="GO:0008270">
    <property type="term" value="F:zinc ion binding"/>
    <property type="evidence" value="ECO:0007669"/>
    <property type="project" value="UniProtKB-KW"/>
</dbReference>
<dbReference type="RefSeq" id="WP_063554903.1">
    <property type="nucleotide sequence ID" value="NZ_LITT01000011.1"/>
</dbReference>
<keyword evidence="1" id="KW-0479">Metal-binding</keyword>
<reference evidence="7 8" key="1">
    <citation type="journal article" date="2015" name="Biotechnol. Bioeng.">
        <title>Genome sequence and phenotypic characterization of Caulobacter segnis.</title>
        <authorList>
            <person name="Patel S."/>
            <person name="Fletcher B."/>
            <person name="Scott D.C."/>
            <person name="Ely B."/>
        </authorList>
    </citation>
    <scope>NUCLEOTIDE SEQUENCE [LARGE SCALE GENOMIC DNA]</scope>
    <source>
        <strain evidence="7 8">ERI-2</strain>
    </source>
</reference>
<dbReference type="SUPFAM" id="SSF57716">
    <property type="entry name" value="Glucocorticoid receptor-like (DNA-binding domain)"/>
    <property type="match status" value="1"/>
</dbReference>
<dbReference type="OrthoDB" id="9811543at2"/>